<dbReference type="RefSeq" id="WP_338437825.1">
    <property type="nucleotide sequence ID" value="NZ_JAUYVH010000013.1"/>
</dbReference>
<feature type="domain" description="DUF7765" evidence="3">
    <location>
        <begin position="45"/>
        <end position="132"/>
    </location>
</feature>
<feature type="transmembrane region" description="Helical" evidence="1">
    <location>
        <begin position="32"/>
        <end position="52"/>
    </location>
</feature>
<keyword evidence="2" id="KW-0732">Signal</keyword>
<organism evidence="4 5">
    <name type="scientific">Keguizhuia sedimenti</name>
    <dbReference type="NCBI Taxonomy" id="3064264"/>
    <lineage>
        <taxon>Bacteria</taxon>
        <taxon>Pseudomonadati</taxon>
        <taxon>Pseudomonadota</taxon>
        <taxon>Betaproteobacteria</taxon>
        <taxon>Burkholderiales</taxon>
        <taxon>Oxalobacteraceae</taxon>
        <taxon>Keguizhuia</taxon>
    </lineage>
</organism>
<evidence type="ECO:0000256" key="2">
    <source>
        <dbReference type="SAM" id="SignalP"/>
    </source>
</evidence>
<keyword evidence="1" id="KW-1133">Transmembrane helix</keyword>
<keyword evidence="5" id="KW-1185">Reference proteome</keyword>
<dbReference type="Proteomes" id="UP001225596">
    <property type="component" value="Unassembled WGS sequence"/>
</dbReference>
<gene>
    <name evidence="4" type="ORF">Q8A64_15705</name>
</gene>
<keyword evidence="1" id="KW-0472">Membrane</keyword>
<dbReference type="InterPro" id="IPR037914">
    <property type="entry name" value="SpoVT-AbrB_sf"/>
</dbReference>
<reference evidence="4 5" key="1">
    <citation type="submission" date="2023-08" db="EMBL/GenBank/DDBJ databases">
        <title>Oxalobacteraceae gen .nov., isolated from river sludge outside the plant.</title>
        <authorList>
            <person name="Zhao S.Y."/>
        </authorList>
    </citation>
    <scope>NUCLEOTIDE SEQUENCE [LARGE SCALE GENOMIC DNA]</scope>
    <source>
        <strain evidence="4 5">R-40</strain>
    </source>
</reference>
<protein>
    <submittedName>
        <fullName evidence="4">STM0539 family protein</fullName>
    </submittedName>
</protein>
<feature type="chain" id="PRO_5046824707" evidence="2">
    <location>
        <begin position="23"/>
        <end position="135"/>
    </location>
</feature>
<name>A0ABU1BUV6_9BURK</name>
<accession>A0ABU1BUV6</accession>
<dbReference type="InterPro" id="IPR049791">
    <property type="entry name" value="STM0539-like"/>
</dbReference>
<dbReference type="EMBL" id="JAUYVH010000013">
    <property type="protein sequence ID" value="MDQ9171859.1"/>
    <property type="molecule type" value="Genomic_DNA"/>
</dbReference>
<feature type="signal peptide" evidence="2">
    <location>
        <begin position="1"/>
        <end position="22"/>
    </location>
</feature>
<proteinExistence type="predicted"/>
<evidence type="ECO:0000313" key="5">
    <source>
        <dbReference type="Proteomes" id="UP001225596"/>
    </source>
</evidence>
<keyword evidence="1" id="KW-0812">Transmembrane</keyword>
<dbReference type="Pfam" id="PF24958">
    <property type="entry name" value="DUF7765"/>
    <property type="match status" value="1"/>
</dbReference>
<dbReference type="SUPFAM" id="SSF89447">
    <property type="entry name" value="AbrB/MazE/MraZ-like"/>
    <property type="match status" value="1"/>
</dbReference>
<sequence length="135" mass="14016">MKITKIAAATLAASLSCGAVHAEIGGSNLSTLAGLSVIGGSMLMIASPFIVIDRAVTASTVNGNQMELHVSNDKGQKETIHVPKEVCDRAGLKPGDKLTVTPNSTGALLSKEDKPVAYLVTPENARLTRNHALAR</sequence>
<dbReference type="PROSITE" id="PS51257">
    <property type="entry name" value="PROKAR_LIPOPROTEIN"/>
    <property type="match status" value="1"/>
</dbReference>
<evidence type="ECO:0000256" key="1">
    <source>
        <dbReference type="SAM" id="Phobius"/>
    </source>
</evidence>
<comment type="caution">
    <text evidence="4">The sequence shown here is derived from an EMBL/GenBank/DDBJ whole genome shotgun (WGS) entry which is preliminary data.</text>
</comment>
<dbReference type="InterPro" id="IPR056667">
    <property type="entry name" value="DUF7765"/>
</dbReference>
<evidence type="ECO:0000259" key="3">
    <source>
        <dbReference type="Pfam" id="PF24958"/>
    </source>
</evidence>
<dbReference type="NCBIfam" id="NF033820">
    <property type="entry name" value="STM0539_fam"/>
    <property type="match status" value="1"/>
</dbReference>
<evidence type="ECO:0000313" key="4">
    <source>
        <dbReference type="EMBL" id="MDQ9171859.1"/>
    </source>
</evidence>